<dbReference type="Pfam" id="PF12791">
    <property type="entry name" value="RsgI_N"/>
    <property type="match status" value="1"/>
</dbReference>
<evidence type="ECO:0000256" key="4">
    <source>
        <dbReference type="ARBA" id="ARBA00022989"/>
    </source>
</evidence>
<evidence type="ECO:0000256" key="2">
    <source>
        <dbReference type="ARBA" id="ARBA00022475"/>
    </source>
</evidence>
<evidence type="ECO:0000313" key="9">
    <source>
        <dbReference type="EMBL" id="GGM42682.1"/>
    </source>
</evidence>
<dbReference type="InterPro" id="IPR024449">
    <property type="entry name" value="Anti-sigma_RsgI_N"/>
</dbReference>
<sequence>MKSNTHQGIVVKVTDTKISLLCQDGNFKNIPRSGSEMPQIGEHYTYVEKNIIPMKGTKSLALVAVLFLMIAGYFMRSFMIEENSYLFALDINPSIEIYTNEDLQVTKVDFLNEEGHVIADSLENSKQDINVILEEVVASAVNKNYLSKSEKGMINLTVVSLIDSNHLNTKELQETLDRSLKDNSISADVIVDNGSKQLVEESREENLSINKMQLYKDLKDKGLGADELREKSIASIKKEYNHKTNDQKDIDKNEEKEEEKQQVKKAREDAREKVKEKREEEKELEKEKRDAVKEAREEKRELEKEELEAAKEARKEKKELEKEKREEAKELEEEAREAAKDKHEEGEESGEKAKEAAKEEREKQRELDKEAHEDDEDKEDNDNDEDEYED</sequence>
<comment type="subcellular location">
    <subcellularLocation>
        <location evidence="1">Cell membrane</location>
        <topology evidence="1">Single-pass membrane protein</topology>
    </subcellularLocation>
</comment>
<dbReference type="EMBL" id="BMLG01000030">
    <property type="protein sequence ID" value="GGM42682.1"/>
    <property type="molecule type" value="Genomic_DNA"/>
</dbReference>
<dbReference type="AlphaFoldDB" id="A0A917WXM6"/>
<protein>
    <recommendedName>
        <fullName evidence="8">RsgI N-terminal anti-sigma domain-containing protein</fullName>
    </recommendedName>
</protein>
<evidence type="ECO:0000313" key="10">
    <source>
        <dbReference type="Proteomes" id="UP000618460"/>
    </source>
</evidence>
<evidence type="ECO:0000256" key="6">
    <source>
        <dbReference type="SAM" id="MobiDB-lite"/>
    </source>
</evidence>
<reference evidence="9" key="1">
    <citation type="journal article" date="2014" name="Int. J. Syst. Evol. Microbiol.">
        <title>Complete genome sequence of Corynebacterium casei LMG S-19264T (=DSM 44701T), isolated from a smear-ripened cheese.</title>
        <authorList>
            <consortium name="US DOE Joint Genome Institute (JGI-PGF)"/>
            <person name="Walter F."/>
            <person name="Albersmeier A."/>
            <person name="Kalinowski J."/>
            <person name="Ruckert C."/>
        </authorList>
    </citation>
    <scope>NUCLEOTIDE SEQUENCE</scope>
    <source>
        <strain evidence="9">CGMCC 1.6333</strain>
    </source>
</reference>
<dbReference type="PROSITE" id="PS51849">
    <property type="entry name" value="RSGI_N"/>
    <property type="match status" value="1"/>
</dbReference>
<evidence type="ECO:0000259" key="8">
    <source>
        <dbReference type="PROSITE" id="PS51849"/>
    </source>
</evidence>
<feature type="compositionally biased region" description="Basic and acidic residues" evidence="6">
    <location>
        <begin position="336"/>
        <end position="372"/>
    </location>
</feature>
<keyword evidence="10" id="KW-1185">Reference proteome</keyword>
<feature type="region of interest" description="Disordered" evidence="6">
    <location>
        <begin position="238"/>
        <end position="390"/>
    </location>
</feature>
<feature type="domain" description="RsgI N-terminal anti-sigma" evidence="8">
    <location>
        <begin position="6"/>
        <end position="55"/>
    </location>
</feature>
<keyword evidence="5 7" id="KW-0472">Membrane</keyword>
<proteinExistence type="predicted"/>
<keyword evidence="3 7" id="KW-0812">Transmembrane</keyword>
<gene>
    <name evidence="9" type="ORF">GCM10011351_30780</name>
</gene>
<dbReference type="InterPro" id="IPR055431">
    <property type="entry name" value="RsgI_M"/>
</dbReference>
<evidence type="ECO:0000256" key="1">
    <source>
        <dbReference type="ARBA" id="ARBA00004162"/>
    </source>
</evidence>
<organism evidence="9 10">
    <name type="scientific">Paraliobacillus quinghaiensis</name>
    <dbReference type="NCBI Taxonomy" id="470815"/>
    <lineage>
        <taxon>Bacteria</taxon>
        <taxon>Bacillati</taxon>
        <taxon>Bacillota</taxon>
        <taxon>Bacilli</taxon>
        <taxon>Bacillales</taxon>
        <taxon>Bacillaceae</taxon>
        <taxon>Paraliobacillus</taxon>
    </lineage>
</organism>
<evidence type="ECO:0000256" key="5">
    <source>
        <dbReference type="ARBA" id="ARBA00023136"/>
    </source>
</evidence>
<dbReference type="Pfam" id="PF23750">
    <property type="entry name" value="RsgI_M"/>
    <property type="match status" value="1"/>
</dbReference>
<comment type="caution">
    <text evidence="9">The sequence shown here is derived from an EMBL/GenBank/DDBJ whole genome shotgun (WGS) entry which is preliminary data.</text>
</comment>
<keyword evidence="2" id="KW-1003">Cell membrane</keyword>
<keyword evidence="4 7" id="KW-1133">Transmembrane helix</keyword>
<accession>A0A917WXM6</accession>
<feature type="compositionally biased region" description="Basic and acidic residues" evidence="6">
    <location>
        <begin position="238"/>
        <end position="328"/>
    </location>
</feature>
<reference evidence="9" key="2">
    <citation type="submission" date="2020-09" db="EMBL/GenBank/DDBJ databases">
        <authorList>
            <person name="Sun Q."/>
            <person name="Zhou Y."/>
        </authorList>
    </citation>
    <scope>NUCLEOTIDE SEQUENCE</scope>
    <source>
        <strain evidence="9">CGMCC 1.6333</strain>
    </source>
</reference>
<dbReference type="GO" id="GO:0005886">
    <property type="term" value="C:plasma membrane"/>
    <property type="evidence" value="ECO:0007669"/>
    <property type="project" value="UniProtKB-SubCell"/>
</dbReference>
<evidence type="ECO:0000256" key="7">
    <source>
        <dbReference type="SAM" id="Phobius"/>
    </source>
</evidence>
<name>A0A917WXM6_9BACI</name>
<feature type="compositionally biased region" description="Acidic residues" evidence="6">
    <location>
        <begin position="373"/>
        <end position="390"/>
    </location>
</feature>
<feature type="transmembrane region" description="Helical" evidence="7">
    <location>
        <begin position="59"/>
        <end position="79"/>
    </location>
</feature>
<dbReference type="RefSeq" id="WP_162879239.1">
    <property type="nucleotide sequence ID" value="NZ_BMLG01000030.1"/>
</dbReference>
<dbReference type="Proteomes" id="UP000618460">
    <property type="component" value="Unassembled WGS sequence"/>
</dbReference>
<evidence type="ECO:0000256" key="3">
    <source>
        <dbReference type="ARBA" id="ARBA00022692"/>
    </source>
</evidence>